<dbReference type="Pfam" id="PF02452">
    <property type="entry name" value="PemK_toxin"/>
    <property type="match status" value="1"/>
</dbReference>
<dbReference type="Proteomes" id="UP000179448">
    <property type="component" value="Unassembled WGS sequence"/>
</dbReference>
<proteinExistence type="predicted"/>
<accession>A0A1F6WQA8</accession>
<dbReference type="InterPro" id="IPR011067">
    <property type="entry name" value="Plasmid_toxin/cell-grow_inhib"/>
</dbReference>
<sequence length="136" mass="15935">MRKAVNVPNEQDFAMWNNQKINIHSHITRNFYKVREIRWCALGVNIRYEQNGKGGTHQRPVIIFRGFSKEVCWILPLTTSIKKNPYHKLIGVVEGKVSYVILSQIRLIDTKRLNTKIGIISEDMFNEIRKAIRDLI</sequence>
<dbReference type="GO" id="GO:0003677">
    <property type="term" value="F:DNA binding"/>
    <property type="evidence" value="ECO:0007669"/>
    <property type="project" value="InterPro"/>
</dbReference>
<dbReference type="InterPro" id="IPR003477">
    <property type="entry name" value="PemK-like"/>
</dbReference>
<dbReference type="SUPFAM" id="SSF50118">
    <property type="entry name" value="Cell growth inhibitor/plasmid maintenance toxic component"/>
    <property type="match status" value="1"/>
</dbReference>
<evidence type="ECO:0008006" key="3">
    <source>
        <dbReference type="Google" id="ProtNLM"/>
    </source>
</evidence>
<gene>
    <name evidence="1" type="ORF">A2997_00605</name>
</gene>
<comment type="caution">
    <text evidence="1">The sequence shown here is derived from an EMBL/GenBank/DDBJ whole genome shotgun (WGS) entry which is preliminary data.</text>
</comment>
<evidence type="ECO:0000313" key="1">
    <source>
        <dbReference type="EMBL" id="OGI84046.1"/>
    </source>
</evidence>
<protein>
    <recommendedName>
        <fullName evidence="3">Growth inhibitor PemK</fullName>
    </recommendedName>
</protein>
<organism evidence="1 2">
    <name type="scientific">Candidatus Nomurabacteria bacterium RIFCSPLOWO2_01_FULL_36_10b</name>
    <dbReference type="NCBI Taxonomy" id="1801766"/>
    <lineage>
        <taxon>Bacteria</taxon>
        <taxon>Candidatus Nomuraibacteriota</taxon>
    </lineage>
</organism>
<dbReference type="AlphaFoldDB" id="A0A1F6WQA8"/>
<dbReference type="EMBL" id="MFUQ01000004">
    <property type="protein sequence ID" value="OGI84046.1"/>
    <property type="molecule type" value="Genomic_DNA"/>
</dbReference>
<evidence type="ECO:0000313" key="2">
    <source>
        <dbReference type="Proteomes" id="UP000179448"/>
    </source>
</evidence>
<dbReference type="Gene3D" id="2.30.30.110">
    <property type="match status" value="1"/>
</dbReference>
<reference evidence="1 2" key="1">
    <citation type="journal article" date="2016" name="Nat. Commun.">
        <title>Thousands of microbial genomes shed light on interconnected biogeochemical processes in an aquifer system.</title>
        <authorList>
            <person name="Anantharaman K."/>
            <person name="Brown C.T."/>
            <person name="Hug L.A."/>
            <person name="Sharon I."/>
            <person name="Castelle C.J."/>
            <person name="Probst A.J."/>
            <person name="Thomas B.C."/>
            <person name="Singh A."/>
            <person name="Wilkins M.J."/>
            <person name="Karaoz U."/>
            <person name="Brodie E.L."/>
            <person name="Williams K.H."/>
            <person name="Hubbard S.S."/>
            <person name="Banfield J.F."/>
        </authorList>
    </citation>
    <scope>NUCLEOTIDE SEQUENCE [LARGE SCALE GENOMIC DNA]</scope>
</reference>
<name>A0A1F6WQA8_9BACT</name>